<name>A0A2W5PEC7_9SPHN</name>
<feature type="chain" id="PRO_5015892143" description="Peptidase inhibitor I78" evidence="1">
    <location>
        <begin position="22"/>
        <end position="99"/>
    </location>
</feature>
<feature type="signal peptide" evidence="1">
    <location>
        <begin position="1"/>
        <end position="21"/>
    </location>
</feature>
<evidence type="ECO:0000313" key="2">
    <source>
        <dbReference type="EMBL" id="PZQ62908.1"/>
    </source>
</evidence>
<keyword evidence="1" id="KW-0732">Signal</keyword>
<proteinExistence type="predicted"/>
<protein>
    <recommendedName>
        <fullName evidence="4">Peptidase inhibitor I78</fullName>
    </recommendedName>
</protein>
<comment type="caution">
    <text evidence="2">The sequence shown here is derived from an EMBL/GenBank/DDBJ whole genome shotgun (WGS) entry which is preliminary data.</text>
</comment>
<reference evidence="2 3" key="1">
    <citation type="submission" date="2017-08" db="EMBL/GenBank/DDBJ databases">
        <title>Infants hospitalized years apart are colonized by the same room-sourced microbial strains.</title>
        <authorList>
            <person name="Brooks B."/>
            <person name="Olm M.R."/>
            <person name="Firek B.A."/>
            <person name="Baker R."/>
            <person name="Thomas B.C."/>
            <person name="Morowitz M.J."/>
            <person name="Banfield J.F."/>
        </authorList>
    </citation>
    <scope>NUCLEOTIDE SEQUENCE [LARGE SCALE GENOMIC DNA]</scope>
    <source>
        <strain evidence="2">S2_005_001_R1_22</strain>
    </source>
</reference>
<dbReference type="Pfam" id="PF11720">
    <property type="entry name" value="Inhibitor_I78"/>
    <property type="match status" value="1"/>
</dbReference>
<sequence length="99" mass="10065">MMRVMSLALLLAACARPEASAPTPGPAPGPAAGVRCDANAAQALVGQPADAVIAQAQRLSGARVVRRYTTGDPLTMDLRPDRLDIETNAAGVVVKLGCG</sequence>
<evidence type="ECO:0000256" key="1">
    <source>
        <dbReference type="SAM" id="SignalP"/>
    </source>
</evidence>
<dbReference type="Gene3D" id="3.30.10.10">
    <property type="entry name" value="Trypsin Inhibitor V, subunit A"/>
    <property type="match status" value="1"/>
</dbReference>
<dbReference type="EMBL" id="QFQI01000001">
    <property type="protein sequence ID" value="PZQ62908.1"/>
    <property type="molecule type" value="Genomic_DNA"/>
</dbReference>
<evidence type="ECO:0000313" key="3">
    <source>
        <dbReference type="Proteomes" id="UP000249229"/>
    </source>
</evidence>
<gene>
    <name evidence="2" type="ORF">DI544_01570</name>
</gene>
<evidence type="ECO:0008006" key="4">
    <source>
        <dbReference type="Google" id="ProtNLM"/>
    </source>
</evidence>
<accession>A0A2W5PEC7</accession>
<dbReference type="Proteomes" id="UP000249229">
    <property type="component" value="Unassembled WGS sequence"/>
</dbReference>
<dbReference type="AlphaFoldDB" id="A0A2W5PEC7"/>
<organism evidence="2 3">
    <name type="scientific">Sphingomonas taxi</name>
    <dbReference type="NCBI Taxonomy" id="1549858"/>
    <lineage>
        <taxon>Bacteria</taxon>
        <taxon>Pseudomonadati</taxon>
        <taxon>Pseudomonadota</taxon>
        <taxon>Alphaproteobacteria</taxon>
        <taxon>Sphingomonadales</taxon>
        <taxon>Sphingomonadaceae</taxon>
        <taxon>Sphingomonas</taxon>
    </lineage>
</organism>
<dbReference type="InterPro" id="IPR021719">
    <property type="entry name" value="Prot_inh_I78"/>
</dbReference>